<feature type="signal peptide" evidence="1">
    <location>
        <begin position="1"/>
        <end position="26"/>
    </location>
</feature>
<protein>
    <submittedName>
        <fullName evidence="2">Uncharacterized protein</fullName>
    </submittedName>
</protein>
<dbReference type="EMBL" id="CAEKKB010000003">
    <property type="protein sequence ID" value="CAB4303960.1"/>
    <property type="molecule type" value="Genomic_DNA"/>
</dbReference>
<keyword evidence="1" id="KW-0732">Signal</keyword>
<evidence type="ECO:0000313" key="3">
    <source>
        <dbReference type="EMBL" id="CAB4303960.1"/>
    </source>
</evidence>
<reference evidence="2 4" key="2">
    <citation type="submission" date="2020-05" db="EMBL/GenBank/DDBJ databases">
        <authorList>
            <person name="Campoy J."/>
            <person name="Schneeberger K."/>
            <person name="Spophaly S."/>
        </authorList>
    </citation>
    <scope>NUCLEOTIDE SEQUENCE [LARGE SCALE GENOMIC DNA]</scope>
    <source>
        <strain evidence="2">PruArmRojPasFocal</strain>
    </source>
</reference>
<organism evidence="2 4">
    <name type="scientific">Prunus armeniaca</name>
    <name type="common">Apricot</name>
    <name type="synonym">Armeniaca vulgaris</name>
    <dbReference type="NCBI Taxonomy" id="36596"/>
    <lineage>
        <taxon>Eukaryota</taxon>
        <taxon>Viridiplantae</taxon>
        <taxon>Streptophyta</taxon>
        <taxon>Embryophyta</taxon>
        <taxon>Tracheophyta</taxon>
        <taxon>Spermatophyta</taxon>
        <taxon>Magnoliopsida</taxon>
        <taxon>eudicotyledons</taxon>
        <taxon>Gunneridae</taxon>
        <taxon>Pentapetalae</taxon>
        <taxon>rosids</taxon>
        <taxon>fabids</taxon>
        <taxon>Rosales</taxon>
        <taxon>Rosaceae</taxon>
        <taxon>Amygdaloideae</taxon>
        <taxon>Amygdaleae</taxon>
        <taxon>Prunus</taxon>
    </lineage>
</organism>
<keyword evidence="5" id="KW-1185">Reference proteome</keyword>
<dbReference type="Proteomes" id="UP000507245">
    <property type="component" value="Unassembled WGS sequence"/>
</dbReference>
<name>A0A6J5UGX8_PRUAR</name>
<reference evidence="5" key="1">
    <citation type="journal article" date="2020" name="Genome Biol.">
        <title>Gamete binning: chromosome-level and haplotype-resolved genome assembly enabled by high-throughput single-cell sequencing of gamete genomes.</title>
        <authorList>
            <person name="Campoy J.A."/>
            <person name="Sun H."/>
            <person name="Goel M."/>
            <person name="Jiao W.-B."/>
            <person name="Folz-Donahue K."/>
            <person name="Wang N."/>
            <person name="Rubio M."/>
            <person name="Liu C."/>
            <person name="Kukat C."/>
            <person name="Ruiz D."/>
            <person name="Huettel B."/>
            <person name="Schneeberger K."/>
        </authorList>
    </citation>
    <scope>NUCLEOTIDE SEQUENCE [LARGE SCALE GENOMIC DNA]</scope>
    <source>
        <strain evidence="5">cv. Rojo Pasion</strain>
    </source>
</reference>
<dbReference type="PANTHER" id="PTHR35274">
    <property type="entry name" value="E6-LIKE PROTEIN"/>
    <property type="match status" value="1"/>
</dbReference>
<dbReference type="InterPro" id="IPR040290">
    <property type="entry name" value="Prot_E6-like"/>
</dbReference>
<dbReference type="EMBL" id="CAEKDK010000003">
    <property type="protein sequence ID" value="CAB4273438.1"/>
    <property type="molecule type" value="Genomic_DNA"/>
</dbReference>
<evidence type="ECO:0000313" key="5">
    <source>
        <dbReference type="Proteomes" id="UP000507245"/>
    </source>
</evidence>
<feature type="chain" id="PRO_5036181770" evidence="1">
    <location>
        <begin position="27"/>
        <end position="309"/>
    </location>
</feature>
<evidence type="ECO:0000256" key="1">
    <source>
        <dbReference type="SAM" id="SignalP"/>
    </source>
</evidence>
<dbReference type="Proteomes" id="UP000507222">
    <property type="component" value="Unassembled WGS sequence"/>
</dbReference>
<accession>A0A6J5UGX8</accession>
<dbReference type="AlphaFoldDB" id="A0A6J5UGX8"/>
<gene>
    <name evidence="2" type="ORF">CURHAP_LOCUS21107</name>
    <name evidence="3" type="ORF">ORAREDHAP_LOCUS20967</name>
</gene>
<evidence type="ECO:0000313" key="2">
    <source>
        <dbReference type="EMBL" id="CAB4273438.1"/>
    </source>
</evidence>
<evidence type="ECO:0000313" key="4">
    <source>
        <dbReference type="Proteomes" id="UP000507222"/>
    </source>
</evidence>
<sequence>MAPFAKSLSFFFLLVLIFSSFENTQARESVFFSKVTHYNNNKKNVNEPTISTSIAEVPTPAPSPAAEAPELADVPAPAAEAPELADVPAPAPSYLEKEHRHNGALYGLGSGKSPSTEETPTTIDGEDEILAEELSGESFDRTGNHESTNLYNNNGYKTNYVNNNNYVNGNGYKTNYVNNNNNNNYVNGNGYKTNYVNNNNNNYVNGNGYKTNYVNNNNYINGNGYTKANNYKGSNGWENREINAQQGMSDTRFLENGRYFHDVKNEINQNFNENYEAGRGSTRNYVQNSNEFNTMEEYDKYQERRGYVP</sequence>
<proteinExistence type="predicted"/>
<dbReference type="OrthoDB" id="749662at2759"/>
<dbReference type="PANTHER" id="PTHR35274:SF5">
    <property type="entry name" value="PROTEIN E6-LIKE"/>
    <property type="match status" value="1"/>
</dbReference>